<gene>
    <name evidence="1" type="ORF">VIBNISOn1_1840083</name>
</gene>
<dbReference type="EMBL" id="CAOF01000095">
    <property type="protein sequence ID" value="CCO46700.1"/>
    <property type="molecule type" value="Genomic_DNA"/>
</dbReference>
<protein>
    <recommendedName>
        <fullName evidence="3">Transposase</fullName>
    </recommendedName>
</protein>
<accession>A0AAV2VQF6</accession>
<evidence type="ECO:0008006" key="3">
    <source>
        <dbReference type="Google" id="ProtNLM"/>
    </source>
</evidence>
<reference evidence="1 2" key="1">
    <citation type="journal article" date="2013" name="ISME J.">
        <title>Comparative genomics of pathogenic lineages of Vibrio nigripulchritudo identifies virulence-associated traits.</title>
        <authorList>
            <person name="Goudenege D."/>
            <person name="Labreuche Y."/>
            <person name="Krin E."/>
            <person name="Ansquer D."/>
            <person name="Mangenot S."/>
            <person name="Calteau A."/>
            <person name="Medigue C."/>
            <person name="Mazel D."/>
            <person name="Polz M.F."/>
            <person name="Le Roux F."/>
        </authorList>
    </citation>
    <scope>NUCLEOTIDE SEQUENCE [LARGE SCALE GENOMIC DNA]</scope>
    <source>
        <strain evidence="1 2">SOn1</strain>
    </source>
</reference>
<name>A0AAV2VQF6_9VIBR</name>
<evidence type="ECO:0000313" key="1">
    <source>
        <dbReference type="EMBL" id="CCO46700.1"/>
    </source>
</evidence>
<sequence>MTVTKTVIEKQYPPASWLEDCPDPELKGNTFKDAVIQSLERRSVIDKCNLDKRSLREWRGEGKNVGR</sequence>
<evidence type="ECO:0000313" key="2">
    <source>
        <dbReference type="Proteomes" id="UP000018211"/>
    </source>
</evidence>
<dbReference type="AlphaFoldDB" id="A0AAV2VQF6"/>
<dbReference type="Pfam" id="PF23793">
    <property type="entry name" value="LysC"/>
    <property type="match status" value="1"/>
</dbReference>
<organism evidence="1 2">
    <name type="scientific">Vibrio nigripulchritudo SOn1</name>
    <dbReference type="NCBI Taxonomy" id="1238450"/>
    <lineage>
        <taxon>Bacteria</taxon>
        <taxon>Pseudomonadati</taxon>
        <taxon>Pseudomonadota</taxon>
        <taxon>Gammaproteobacteria</taxon>
        <taxon>Vibrionales</taxon>
        <taxon>Vibrionaceae</taxon>
        <taxon>Vibrio</taxon>
    </lineage>
</organism>
<proteinExistence type="predicted"/>
<dbReference type="Proteomes" id="UP000018211">
    <property type="component" value="Unassembled WGS sequence"/>
</dbReference>
<comment type="caution">
    <text evidence="1">The sequence shown here is derived from an EMBL/GenBank/DDBJ whole genome shotgun (WGS) entry which is preliminary data.</text>
</comment>
<dbReference type="InterPro" id="IPR058979">
    <property type="entry name" value="LysC-like"/>
</dbReference>